<comment type="caution">
    <text evidence="1">The sequence shown here is derived from an EMBL/GenBank/DDBJ whole genome shotgun (WGS) entry which is preliminary data.</text>
</comment>
<sequence>MAMAIQLWKKHKLIPNRNLRVFARANTLYDANIELFSQIFDEDEFLPSEL</sequence>
<protein>
    <submittedName>
        <fullName evidence="1">Uncharacterized protein</fullName>
    </submittedName>
</protein>
<dbReference type="AlphaFoldDB" id="A0A397V1H3"/>
<proteinExistence type="predicted"/>
<evidence type="ECO:0000313" key="1">
    <source>
        <dbReference type="EMBL" id="RIB15751.1"/>
    </source>
</evidence>
<evidence type="ECO:0000313" key="2">
    <source>
        <dbReference type="Proteomes" id="UP000266673"/>
    </source>
</evidence>
<dbReference type="Proteomes" id="UP000266673">
    <property type="component" value="Unassembled WGS sequence"/>
</dbReference>
<keyword evidence="2" id="KW-1185">Reference proteome</keyword>
<reference evidence="1 2" key="1">
    <citation type="submission" date="2018-06" db="EMBL/GenBank/DDBJ databases">
        <title>Comparative genomics reveals the genomic features of Rhizophagus irregularis, R. cerebriforme, R. diaphanum and Gigaspora rosea, and their symbiotic lifestyle signature.</title>
        <authorList>
            <person name="Morin E."/>
            <person name="San Clemente H."/>
            <person name="Chen E.C.H."/>
            <person name="De La Providencia I."/>
            <person name="Hainaut M."/>
            <person name="Kuo A."/>
            <person name="Kohler A."/>
            <person name="Murat C."/>
            <person name="Tang N."/>
            <person name="Roy S."/>
            <person name="Loubradou J."/>
            <person name="Henrissat B."/>
            <person name="Grigoriev I.V."/>
            <person name="Corradi N."/>
            <person name="Roux C."/>
            <person name="Martin F.M."/>
        </authorList>
    </citation>
    <scope>NUCLEOTIDE SEQUENCE [LARGE SCALE GENOMIC DNA]</scope>
    <source>
        <strain evidence="1 2">DAOM 194757</strain>
    </source>
</reference>
<dbReference type="EMBL" id="QKWP01000725">
    <property type="protein sequence ID" value="RIB15751.1"/>
    <property type="molecule type" value="Genomic_DNA"/>
</dbReference>
<gene>
    <name evidence="1" type="ORF">C2G38_2191732</name>
</gene>
<name>A0A397V1H3_9GLOM</name>
<accession>A0A397V1H3</accession>
<organism evidence="1 2">
    <name type="scientific">Gigaspora rosea</name>
    <dbReference type="NCBI Taxonomy" id="44941"/>
    <lineage>
        <taxon>Eukaryota</taxon>
        <taxon>Fungi</taxon>
        <taxon>Fungi incertae sedis</taxon>
        <taxon>Mucoromycota</taxon>
        <taxon>Glomeromycotina</taxon>
        <taxon>Glomeromycetes</taxon>
        <taxon>Diversisporales</taxon>
        <taxon>Gigasporaceae</taxon>
        <taxon>Gigaspora</taxon>
    </lineage>
</organism>